<organism evidence="5 6">
    <name type="scientific">Rhodococcus qingshengii</name>
    <dbReference type="NCBI Taxonomy" id="334542"/>
    <lineage>
        <taxon>Bacteria</taxon>
        <taxon>Bacillati</taxon>
        <taxon>Actinomycetota</taxon>
        <taxon>Actinomycetes</taxon>
        <taxon>Mycobacteriales</taxon>
        <taxon>Nocardiaceae</taxon>
        <taxon>Rhodococcus</taxon>
        <taxon>Rhodococcus erythropolis group</taxon>
    </lineage>
</organism>
<dbReference type="PANTHER" id="PTHR42939:SF1">
    <property type="entry name" value="ABC TRANSPORTER ATP-BINDING PROTEIN ALBC-RELATED"/>
    <property type="match status" value="1"/>
</dbReference>
<dbReference type="SUPFAM" id="SSF52540">
    <property type="entry name" value="P-loop containing nucleoside triphosphate hydrolases"/>
    <property type="match status" value="1"/>
</dbReference>
<name>A0A2A5J4A7_RHOSG</name>
<dbReference type="Pfam" id="PF00005">
    <property type="entry name" value="ABC_tran"/>
    <property type="match status" value="1"/>
</dbReference>
<evidence type="ECO:0000313" key="5">
    <source>
        <dbReference type="EMBL" id="PCK24430.1"/>
    </source>
</evidence>
<keyword evidence="1" id="KW-0813">Transport</keyword>
<comment type="caution">
    <text evidence="5">The sequence shown here is derived from an EMBL/GenBank/DDBJ whole genome shotgun (WGS) entry which is preliminary data.</text>
</comment>
<proteinExistence type="predicted"/>
<sequence>MTAQESALTMQDVDKRFGKKKVLDACTFEIATGSITALVGVNGAGKSTLMSLAVGLTMPDHGSISVLGSTPDQDGICPGLSYLAQHKPLYPKFTVAELLRFGAYTNDEWDAKYALDLVERAGIALDAKAKTLSPGQRTRVALALALGRRPQLLLLDEPLADLDPVARRSVATTLLEDVAEYGTTVLLSSHIVSELADVSDRLLLLGGGNARLSGPLDELISAHYVLIGDGDPSDVVGAGAVIHTDKGMRSNSHVVEGIRPSPRAGWVIDDATLDDVVLGHLSAETMVAA</sequence>
<dbReference type="InterPro" id="IPR017871">
    <property type="entry name" value="ABC_transporter-like_CS"/>
</dbReference>
<evidence type="ECO:0000256" key="1">
    <source>
        <dbReference type="ARBA" id="ARBA00022448"/>
    </source>
</evidence>
<feature type="domain" description="ABC transporter" evidence="4">
    <location>
        <begin position="8"/>
        <end position="232"/>
    </location>
</feature>
<dbReference type="SMART" id="SM00382">
    <property type="entry name" value="AAA"/>
    <property type="match status" value="1"/>
</dbReference>
<dbReference type="InterPro" id="IPR051782">
    <property type="entry name" value="ABC_Transporter_VariousFunc"/>
</dbReference>
<gene>
    <name evidence="5" type="ORF">CHR55_25935</name>
</gene>
<dbReference type="Proteomes" id="UP000230886">
    <property type="component" value="Unassembled WGS sequence"/>
</dbReference>
<dbReference type="InterPro" id="IPR003439">
    <property type="entry name" value="ABC_transporter-like_ATP-bd"/>
</dbReference>
<accession>A0A2A5J4A7</accession>
<dbReference type="CDD" id="cd03230">
    <property type="entry name" value="ABC_DR_subfamily_A"/>
    <property type="match status" value="1"/>
</dbReference>
<keyword evidence="3 5" id="KW-0067">ATP-binding</keyword>
<dbReference type="Gene3D" id="3.40.50.300">
    <property type="entry name" value="P-loop containing nucleotide triphosphate hydrolases"/>
    <property type="match status" value="1"/>
</dbReference>
<dbReference type="InterPro" id="IPR003593">
    <property type="entry name" value="AAA+_ATPase"/>
</dbReference>
<dbReference type="GO" id="GO:0005524">
    <property type="term" value="F:ATP binding"/>
    <property type="evidence" value="ECO:0007669"/>
    <property type="project" value="UniProtKB-KW"/>
</dbReference>
<dbReference type="PROSITE" id="PS00211">
    <property type="entry name" value="ABC_TRANSPORTER_1"/>
    <property type="match status" value="1"/>
</dbReference>
<dbReference type="EMBL" id="NOVD01000030">
    <property type="protein sequence ID" value="PCK24430.1"/>
    <property type="molecule type" value="Genomic_DNA"/>
</dbReference>
<dbReference type="PROSITE" id="PS50893">
    <property type="entry name" value="ABC_TRANSPORTER_2"/>
    <property type="match status" value="1"/>
</dbReference>
<reference evidence="5 6" key="1">
    <citation type="submission" date="2017-07" db="EMBL/GenBank/DDBJ databases">
        <title>Draft sequence of Rhodococcus enclensis 23b-28.</title>
        <authorList>
            <person name="Besaury L."/>
            <person name="Sancelme M."/>
            <person name="Amato P."/>
            <person name="Lallement A."/>
            <person name="Delort A.-M."/>
        </authorList>
    </citation>
    <scope>NUCLEOTIDE SEQUENCE [LARGE SCALE GENOMIC DNA]</scope>
    <source>
        <strain evidence="5 6">23b-28</strain>
    </source>
</reference>
<keyword evidence="2" id="KW-0547">Nucleotide-binding</keyword>
<evidence type="ECO:0000256" key="3">
    <source>
        <dbReference type="ARBA" id="ARBA00022840"/>
    </source>
</evidence>
<protein>
    <submittedName>
        <fullName evidence="5">ABC transporter ATP-binding protein</fullName>
    </submittedName>
</protein>
<dbReference type="PANTHER" id="PTHR42939">
    <property type="entry name" value="ABC TRANSPORTER ATP-BINDING PROTEIN ALBC-RELATED"/>
    <property type="match status" value="1"/>
</dbReference>
<dbReference type="InterPro" id="IPR027417">
    <property type="entry name" value="P-loop_NTPase"/>
</dbReference>
<evidence type="ECO:0000259" key="4">
    <source>
        <dbReference type="PROSITE" id="PS50893"/>
    </source>
</evidence>
<evidence type="ECO:0000256" key="2">
    <source>
        <dbReference type="ARBA" id="ARBA00022741"/>
    </source>
</evidence>
<dbReference type="AlphaFoldDB" id="A0A2A5J4A7"/>
<dbReference type="GO" id="GO:0016887">
    <property type="term" value="F:ATP hydrolysis activity"/>
    <property type="evidence" value="ECO:0007669"/>
    <property type="project" value="InterPro"/>
</dbReference>
<dbReference type="RefSeq" id="WP_099698388.1">
    <property type="nucleotide sequence ID" value="NZ_JBHJWM010000001.1"/>
</dbReference>
<evidence type="ECO:0000313" key="6">
    <source>
        <dbReference type="Proteomes" id="UP000230886"/>
    </source>
</evidence>